<evidence type="ECO:0008006" key="4">
    <source>
        <dbReference type="Google" id="ProtNLM"/>
    </source>
</evidence>
<evidence type="ECO:0000313" key="2">
    <source>
        <dbReference type="EMBL" id="MCR9013962.1"/>
    </source>
</evidence>
<evidence type="ECO:0000256" key="1">
    <source>
        <dbReference type="SAM" id="Phobius"/>
    </source>
</evidence>
<name>A0A9X2P5K6_9BACT</name>
<dbReference type="EMBL" id="JANSUY010000001">
    <property type="protein sequence ID" value="MCR9013962.1"/>
    <property type="molecule type" value="Genomic_DNA"/>
</dbReference>
<comment type="caution">
    <text evidence="2">The sequence shown here is derived from an EMBL/GenBank/DDBJ whole genome shotgun (WGS) entry which is preliminary data.</text>
</comment>
<proteinExistence type="predicted"/>
<dbReference type="RefSeq" id="WP_258421849.1">
    <property type="nucleotide sequence ID" value="NZ_JANSUY010000001.1"/>
</dbReference>
<protein>
    <recommendedName>
        <fullName evidence="4">RND transporter</fullName>
    </recommendedName>
</protein>
<dbReference type="Proteomes" id="UP001142175">
    <property type="component" value="Unassembled WGS sequence"/>
</dbReference>
<evidence type="ECO:0000313" key="3">
    <source>
        <dbReference type="Proteomes" id="UP001142175"/>
    </source>
</evidence>
<keyword evidence="1" id="KW-1133">Transmembrane helix</keyword>
<dbReference type="AlphaFoldDB" id="A0A9X2P5K6"/>
<feature type="transmembrane region" description="Helical" evidence="1">
    <location>
        <begin position="51"/>
        <end position="70"/>
    </location>
</feature>
<accession>A0A9X2P5K6</accession>
<keyword evidence="1" id="KW-0472">Membrane</keyword>
<sequence length="87" mass="9837">MKATLNNWRFVIILSLTLGLAPFVPEPHIWGQIKWIAGGAKGMAALDWFDFVYHAIPWALLIRLSILQLTGKLPKPVENRTEAKNPM</sequence>
<reference evidence="2" key="1">
    <citation type="submission" date="2022-08" db="EMBL/GenBank/DDBJ databases">
        <authorList>
            <person name="Zhang D."/>
        </authorList>
    </citation>
    <scope>NUCLEOTIDE SEQUENCE</scope>
    <source>
        <strain evidence="2">XJ19-11</strain>
    </source>
</reference>
<organism evidence="2 3">
    <name type="scientific">Aquiflexum gelatinilyticum</name>
    <dbReference type="NCBI Taxonomy" id="2961943"/>
    <lineage>
        <taxon>Bacteria</taxon>
        <taxon>Pseudomonadati</taxon>
        <taxon>Bacteroidota</taxon>
        <taxon>Cytophagia</taxon>
        <taxon>Cytophagales</taxon>
        <taxon>Cyclobacteriaceae</taxon>
        <taxon>Aquiflexum</taxon>
    </lineage>
</organism>
<keyword evidence="1" id="KW-0812">Transmembrane</keyword>
<keyword evidence="3" id="KW-1185">Reference proteome</keyword>
<gene>
    <name evidence="2" type="ORF">NU887_02880</name>
</gene>